<dbReference type="EMBL" id="LK932430">
    <property type="protein sequence ID" value="CDS90506.1"/>
    <property type="molecule type" value="Genomic_DNA"/>
</dbReference>
<evidence type="ECO:0000313" key="3">
    <source>
        <dbReference type="EMBL" id="CDT74901.1"/>
    </source>
</evidence>
<accession>A0A069APT4</accession>
<organism evidence="2">
    <name type="scientific">Clostridioides difficile</name>
    <name type="common">Peptoclostridium difficile</name>
    <dbReference type="NCBI Taxonomy" id="1496"/>
    <lineage>
        <taxon>Bacteria</taxon>
        <taxon>Bacillati</taxon>
        <taxon>Bacillota</taxon>
        <taxon>Clostridia</taxon>
        <taxon>Peptostreptococcales</taxon>
        <taxon>Peptostreptococcaceae</taxon>
        <taxon>Clostridioides</taxon>
    </lineage>
</organism>
<dbReference type="EMBL" id="LK933416">
    <property type="protein sequence ID" value="CDT74901.1"/>
    <property type="molecule type" value="Genomic_DNA"/>
</dbReference>
<evidence type="ECO:0000313" key="2">
    <source>
        <dbReference type="EMBL" id="CDS90506.1"/>
    </source>
</evidence>
<gene>
    <name evidence="3" type="ORF">BN1095_710054</name>
    <name evidence="1" type="ORF">BN1096_1090002</name>
    <name evidence="2" type="ORF">BN1097_890003</name>
</gene>
<reference evidence="2" key="1">
    <citation type="submission" date="2014-07" db="EMBL/GenBank/DDBJ databases">
        <authorList>
            <person name="Monot Marc"/>
        </authorList>
    </citation>
    <scope>NUCLEOTIDE SEQUENCE</scope>
    <source>
        <strain evidence="3">7032989</strain>
        <strain evidence="2">7032994</strain>
    </source>
</reference>
<protein>
    <recommendedName>
        <fullName evidence="4">Phage protein</fullName>
    </recommendedName>
</protein>
<dbReference type="AlphaFoldDB" id="A0A069APT4"/>
<dbReference type="RefSeq" id="WP_015984860.1">
    <property type="nucleotide sequence ID" value="NZ_BBYB01000069.1"/>
</dbReference>
<evidence type="ECO:0000313" key="1">
    <source>
        <dbReference type="EMBL" id="CDS82803.1"/>
    </source>
</evidence>
<proteinExistence type="predicted"/>
<evidence type="ECO:0008006" key="4">
    <source>
        <dbReference type="Google" id="ProtNLM"/>
    </source>
</evidence>
<dbReference type="EMBL" id="LK932453">
    <property type="protein sequence ID" value="CDS82803.1"/>
    <property type="molecule type" value="Genomic_DNA"/>
</dbReference>
<name>A0A069APT4_CLODI</name>
<sequence>MTEYIEVGRRIFFDEEGEIIFYEGQSKGNVPERKNIKKIEYIDLEYDYVDYDKYKIIGIDIRTKQPILEEIPVYMSEEEKRIQELENQILIAENEKVGGIL</sequence>